<evidence type="ECO:0000256" key="1">
    <source>
        <dbReference type="SAM" id="SignalP"/>
    </source>
</evidence>
<reference evidence="2 3" key="1">
    <citation type="submission" date="2020-09" db="EMBL/GenBank/DDBJ databases">
        <title>Co-existence of a novel multidrug-resistance efflux pump with carbapenem resistance gene blaVIM-2 in one megaplasmid in Pseudomonas putida.</title>
        <authorList>
            <person name="Peng K."/>
            <person name="Li R."/>
        </authorList>
    </citation>
    <scope>NUCLEOTIDE SEQUENCE [LARGE SCALE GENOMIC DNA]</scope>
    <source>
        <strain evidence="2 3">ZXPA-20</strain>
    </source>
</reference>
<protein>
    <submittedName>
        <fullName evidence="2">Uncharacterized protein</fullName>
    </submittedName>
</protein>
<proteinExistence type="predicted"/>
<gene>
    <name evidence="2" type="ORF">ID616_03660</name>
</gene>
<evidence type="ECO:0000313" key="3">
    <source>
        <dbReference type="Proteomes" id="UP000516786"/>
    </source>
</evidence>
<dbReference type="EMBL" id="CP061723">
    <property type="protein sequence ID" value="QOC98812.1"/>
    <property type="molecule type" value="Genomic_DNA"/>
</dbReference>
<dbReference type="RefSeq" id="WP_146018924.1">
    <property type="nucleotide sequence ID" value="NZ_BSKG01000012.1"/>
</dbReference>
<dbReference type="AlphaFoldDB" id="A0ABD7BH67"/>
<name>A0ABD7BH67_PSEPU</name>
<evidence type="ECO:0000313" key="2">
    <source>
        <dbReference type="EMBL" id="QOC98812.1"/>
    </source>
</evidence>
<accession>A0ABD7BH67</accession>
<organism evidence="2 3">
    <name type="scientific">Pseudomonas putida</name>
    <name type="common">Arthrobacter siderocapsulatus</name>
    <dbReference type="NCBI Taxonomy" id="303"/>
    <lineage>
        <taxon>Bacteria</taxon>
        <taxon>Pseudomonadati</taxon>
        <taxon>Pseudomonadota</taxon>
        <taxon>Gammaproteobacteria</taxon>
        <taxon>Pseudomonadales</taxon>
        <taxon>Pseudomonadaceae</taxon>
        <taxon>Pseudomonas</taxon>
    </lineage>
</organism>
<keyword evidence="1" id="KW-0732">Signal</keyword>
<sequence length="81" mass="8921">MKRTTKPAWRGLCGFCLARFAFGIPASTAKPERASAQSIAQAELDPPNTNTRSVWKAWLRAHADLEQLIVGFPRATALLKI</sequence>
<feature type="chain" id="PRO_5044871857" evidence="1">
    <location>
        <begin position="24"/>
        <end position="81"/>
    </location>
</feature>
<dbReference type="Proteomes" id="UP000516786">
    <property type="component" value="Chromosome"/>
</dbReference>
<feature type="signal peptide" evidence="1">
    <location>
        <begin position="1"/>
        <end position="23"/>
    </location>
</feature>